<feature type="binding site" evidence="8">
    <location>
        <position position="344"/>
    </location>
    <ligand>
        <name>Mg(2+)</name>
        <dbReference type="ChEBI" id="CHEBI:18420"/>
        <label>1</label>
    </ligand>
</feature>
<dbReference type="InterPro" id="IPR036691">
    <property type="entry name" value="Endo/exonu/phosph_ase_sf"/>
</dbReference>
<dbReference type="EC" id="3.1.-.-" evidence="10"/>
<keyword evidence="6 8" id="KW-0460">Magnesium</keyword>
<evidence type="ECO:0000256" key="10">
    <source>
        <dbReference type="RuleBase" id="RU362131"/>
    </source>
</evidence>
<feature type="site" description="Interaction with DNA substrate" evidence="9">
    <location>
        <position position="345"/>
    </location>
</feature>
<dbReference type="PROSITE" id="PS00727">
    <property type="entry name" value="AP_NUCLEASE_F1_2"/>
    <property type="match status" value="1"/>
</dbReference>
<feature type="binding site" evidence="8">
    <location>
        <position position="106"/>
    </location>
    <ligand>
        <name>Mg(2+)</name>
        <dbReference type="ChEBI" id="CHEBI:18420"/>
        <label>1</label>
    </ligand>
</feature>
<evidence type="ECO:0000256" key="3">
    <source>
        <dbReference type="ARBA" id="ARBA00007092"/>
    </source>
</evidence>
<feature type="binding site" evidence="8">
    <location>
        <position position="134"/>
    </location>
    <ligand>
        <name>Mg(2+)</name>
        <dbReference type="ChEBI" id="CHEBI:18420"/>
        <label>1</label>
    </ligand>
</feature>
<evidence type="ECO:0000256" key="9">
    <source>
        <dbReference type="PIRSR" id="PIRSR604808-3"/>
    </source>
</evidence>
<dbReference type="GO" id="GO:0008311">
    <property type="term" value="F:double-stranded DNA 3'-5' DNA exonuclease activity"/>
    <property type="evidence" value="ECO:0007669"/>
    <property type="project" value="UniProtKB-EC"/>
</dbReference>
<dbReference type="InterPro" id="IPR005135">
    <property type="entry name" value="Endo/exonuclease/phosphatase"/>
</dbReference>
<dbReference type="NCBIfam" id="TIGR00195">
    <property type="entry name" value="exoDNase_III"/>
    <property type="match status" value="1"/>
</dbReference>
<dbReference type="GO" id="GO:0003677">
    <property type="term" value="F:DNA binding"/>
    <property type="evidence" value="ECO:0007669"/>
    <property type="project" value="InterPro"/>
</dbReference>
<feature type="active site" description="Proton acceptor" evidence="7">
    <location>
        <position position="345"/>
    </location>
</feature>
<comment type="similarity">
    <text evidence="3 10">Belongs to the DNA repair enzymes AP/ExoA family.</text>
</comment>
<evidence type="ECO:0000256" key="5">
    <source>
        <dbReference type="ARBA" id="ARBA00022801"/>
    </source>
</evidence>
<dbReference type="PROSITE" id="PS51435">
    <property type="entry name" value="AP_NUCLEASE_F1_4"/>
    <property type="match status" value="1"/>
</dbReference>
<feature type="active site" description="Proton donor/acceptor" evidence="7">
    <location>
        <position position="246"/>
    </location>
</feature>
<evidence type="ECO:0000256" key="2">
    <source>
        <dbReference type="ARBA" id="ARBA00001936"/>
    </source>
</evidence>
<feature type="active site" evidence="7">
    <location>
        <position position="206"/>
    </location>
</feature>
<keyword evidence="10" id="KW-0234">DNA repair</keyword>
<keyword evidence="10" id="KW-0227">DNA damage</keyword>
<sequence length="354" mass="40002">MPSKCSAKGEQSASEEPKAKRKRRGKHSTSENDVSSNQESVPKPEVPKNKEAKLLSNKCSKADSTAEAQGGFKTSSYEWCSNYPGSLPSTIPASLKKWNTKLVSWNINGLRSWLKSGGLEYLKSELPDVLALQEIKLSSAKLPPEVKIPDYFEYWSHAEKDGYAGTGLYCKQKPLTLKYGIGKSDHDKEGRVITAEFENFFFVTAYVPNSGQGLVRLPYRRNQWDPHFAEYLKDLDSKKPIVVCGDLNVAHEEIDLANPASNHKTAGFTDDERNNFTKLLEDVKLVDTYRKIYPDREKAFTFWSQRRNGRPGNIGWRLDYFLVSERLFSNVCDHEIRCGVGGSDHCPIVLYMSL</sequence>
<dbReference type="InterPro" id="IPR004808">
    <property type="entry name" value="AP_endonuc_1"/>
</dbReference>
<organism evidence="13 14">
    <name type="scientific">Calicophoron daubneyi</name>
    <name type="common">Rumen fluke</name>
    <name type="synonym">Paramphistomum daubneyi</name>
    <dbReference type="NCBI Taxonomy" id="300641"/>
    <lineage>
        <taxon>Eukaryota</taxon>
        <taxon>Metazoa</taxon>
        <taxon>Spiralia</taxon>
        <taxon>Lophotrochozoa</taxon>
        <taxon>Platyhelminthes</taxon>
        <taxon>Trematoda</taxon>
        <taxon>Digenea</taxon>
        <taxon>Plagiorchiida</taxon>
        <taxon>Pronocephalata</taxon>
        <taxon>Paramphistomoidea</taxon>
        <taxon>Paramphistomidae</taxon>
        <taxon>Calicophoron</taxon>
    </lineage>
</organism>
<dbReference type="AlphaFoldDB" id="A0AAV2TNT2"/>
<reference evidence="13" key="1">
    <citation type="submission" date="2024-06" db="EMBL/GenBank/DDBJ databases">
        <authorList>
            <person name="Liu X."/>
            <person name="Lenzi L."/>
            <person name="Haldenby T S."/>
            <person name="Uol C."/>
        </authorList>
    </citation>
    <scope>NUCLEOTIDE SEQUENCE</scope>
</reference>
<feature type="site" description="Transition state stabilizer" evidence="9">
    <location>
        <position position="248"/>
    </location>
</feature>
<feature type="binding site" evidence="8">
    <location>
        <position position="248"/>
    </location>
    <ligand>
        <name>Mg(2+)</name>
        <dbReference type="ChEBI" id="CHEBI:18420"/>
        <label>1</label>
    </ligand>
</feature>
<proteinExistence type="inferred from homology"/>
<dbReference type="Proteomes" id="UP001497525">
    <property type="component" value="Unassembled WGS sequence"/>
</dbReference>
<gene>
    <name evidence="13" type="ORF">CDAUBV1_LOCUS10771</name>
</gene>
<dbReference type="EMBL" id="CAXLJL010000345">
    <property type="protein sequence ID" value="CAL5136648.1"/>
    <property type="molecule type" value="Genomic_DNA"/>
</dbReference>
<dbReference type="GO" id="GO:0008081">
    <property type="term" value="F:phosphoric diester hydrolase activity"/>
    <property type="evidence" value="ECO:0007669"/>
    <property type="project" value="TreeGrafter"/>
</dbReference>
<evidence type="ECO:0000313" key="13">
    <source>
        <dbReference type="EMBL" id="CAL5136648.1"/>
    </source>
</evidence>
<dbReference type="Gene3D" id="3.60.10.10">
    <property type="entry name" value="Endonuclease/exonuclease/phosphatase"/>
    <property type="match status" value="1"/>
</dbReference>
<feature type="domain" description="Endonuclease/exonuclease/phosphatase" evidence="12">
    <location>
        <begin position="103"/>
        <end position="345"/>
    </location>
</feature>
<accession>A0AAV2TNT2</accession>
<dbReference type="GO" id="GO:0006284">
    <property type="term" value="P:base-excision repair"/>
    <property type="evidence" value="ECO:0007669"/>
    <property type="project" value="TreeGrafter"/>
</dbReference>
<evidence type="ECO:0000313" key="14">
    <source>
        <dbReference type="Proteomes" id="UP001497525"/>
    </source>
</evidence>
<keyword evidence="5" id="KW-0378">Hydrolase</keyword>
<comment type="caution">
    <text evidence="13">The sequence shown here is derived from an EMBL/GenBank/DDBJ whole genome shotgun (WGS) entry which is preliminary data.</text>
</comment>
<dbReference type="PROSITE" id="PS00728">
    <property type="entry name" value="AP_NUCLEASE_F1_3"/>
    <property type="match status" value="1"/>
</dbReference>
<comment type="cofactor">
    <cofactor evidence="2">
        <name>Mn(2+)</name>
        <dbReference type="ChEBI" id="CHEBI:29035"/>
    </cofactor>
</comment>
<dbReference type="GO" id="GO:0003906">
    <property type="term" value="F:DNA-(apurinic or apyrimidinic site) endonuclease activity"/>
    <property type="evidence" value="ECO:0007669"/>
    <property type="project" value="TreeGrafter"/>
</dbReference>
<evidence type="ECO:0000256" key="11">
    <source>
        <dbReference type="SAM" id="MobiDB-lite"/>
    </source>
</evidence>
<evidence type="ECO:0000259" key="12">
    <source>
        <dbReference type="Pfam" id="PF03372"/>
    </source>
</evidence>
<comment type="cofactor">
    <cofactor evidence="8 10">
        <name>Mg(2+)</name>
        <dbReference type="ChEBI" id="CHEBI:18420"/>
    </cofactor>
    <cofactor evidence="8 10">
        <name>Mn(2+)</name>
        <dbReference type="ChEBI" id="CHEBI:29035"/>
    </cofactor>
    <text evidence="8 10">Probably binds two magnesium or manganese ions per subunit.</text>
</comment>
<feature type="binding site" evidence="8">
    <location>
        <position position="345"/>
    </location>
    <ligand>
        <name>Mg(2+)</name>
        <dbReference type="ChEBI" id="CHEBI:18420"/>
        <label>1</label>
    </ligand>
</feature>
<dbReference type="PROSITE" id="PS00726">
    <property type="entry name" value="AP_NUCLEASE_F1_1"/>
    <property type="match status" value="1"/>
</dbReference>
<dbReference type="InterPro" id="IPR020848">
    <property type="entry name" value="AP_endonuclease_F1_CS"/>
</dbReference>
<evidence type="ECO:0000256" key="6">
    <source>
        <dbReference type="ARBA" id="ARBA00022842"/>
    </source>
</evidence>
<keyword evidence="8" id="KW-0464">Manganese</keyword>
<dbReference type="SUPFAM" id="SSF56219">
    <property type="entry name" value="DNase I-like"/>
    <property type="match status" value="1"/>
</dbReference>
<evidence type="ECO:0000256" key="8">
    <source>
        <dbReference type="PIRSR" id="PIRSR604808-2"/>
    </source>
</evidence>
<dbReference type="GO" id="GO:0005634">
    <property type="term" value="C:nucleus"/>
    <property type="evidence" value="ECO:0007669"/>
    <property type="project" value="TreeGrafter"/>
</dbReference>
<dbReference type="CDD" id="cd09087">
    <property type="entry name" value="Ape1-like_AP-endo"/>
    <property type="match status" value="1"/>
</dbReference>
<feature type="binding site" evidence="8">
    <location>
        <position position="246"/>
    </location>
    <ligand>
        <name>Mg(2+)</name>
        <dbReference type="ChEBI" id="CHEBI:18420"/>
        <label>1</label>
    </ligand>
</feature>
<evidence type="ECO:0000256" key="4">
    <source>
        <dbReference type="ARBA" id="ARBA00022723"/>
    </source>
</evidence>
<feature type="site" description="Important for catalytic activity" evidence="9">
    <location>
        <position position="319"/>
    </location>
</feature>
<evidence type="ECO:0000256" key="1">
    <source>
        <dbReference type="ARBA" id="ARBA00000493"/>
    </source>
</evidence>
<name>A0AAV2TNT2_CALDB</name>
<dbReference type="Pfam" id="PF03372">
    <property type="entry name" value="Exo_endo_phos"/>
    <property type="match status" value="1"/>
</dbReference>
<dbReference type="PANTHER" id="PTHR22748">
    <property type="entry name" value="AP ENDONUCLEASE"/>
    <property type="match status" value="1"/>
</dbReference>
<dbReference type="GO" id="GO:0046872">
    <property type="term" value="F:metal ion binding"/>
    <property type="evidence" value="ECO:0007669"/>
    <property type="project" value="UniProtKB-KW"/>
</dbReference>
<dbReference type="NCBIfam" id="TIGR00633">
    <property type="entry name" value="xth"/>
    <property type="match status" value="1"/>
</dbReference>
<comment type="catalytic activity">
    <reaction evidence="1">
        <text>Exonucleolytic cleavage in the 3'- to 5'-direction to yield nucleoside 5'-phosphates.</text>
        <dbReference type="EC" id="3.1.11.2"/>
    </reaction>
</comment>
<keyword evidence="4 8" id="KW-0479">Metal-binding</keyword>
<dbReference type="InterPro" id="IPR020847">
    <property type="entry name" value="AP_endonuclease_F1_BS"/>
</dbReference>
<feature type="region of interest" description="Disordered" evidence="11">
    <location>
        <begin position="1"/>
        <end position="56"/>
    </location>
</feature>
<dbReference type="PANTHER" id="PTHR22748:SF6">
    <property type="entry name" value="DNA-(APURINIC OR APYRIMIDINIC SITE) ENDONUCLEASE"/>
    <property type="match status" value="1"/>
</dbReference>
<evidence type="ECO:0000256" key="7">
    <source>
        <dbReference type="PIRSR" id="PIRSR604808-1"/>
    </source>
</evidence>
<protein>
    <recommendedName>
        <fullName evidence="10">DNA-(apurinic or apyrimidinic site) endonuclease</fullName>
        <ecNumber evidence="10">3.1.-.-</ecNumber>
    </recommendedName>
</protein>
<feature type="compositionally biased region" description="Polar residues" evidence="11">
    <location>
        <begin position="31"/>
        <end position="40"/>
    </location>
</feature>